<comment type="subcellular location">
    <subcellularLocation>
        <location evidence="1">Membrane</location>
    </subcellularLocation>
</comment>
<dbReference type="AlphaFoldDB" id="A0A291FEA6"/>
<dbReference type="PANTHER" id="PTHR46641:SF2">
    <property type="entry name" value="FMRFAMIDE RECEPTOR"/>
    <property type="match status" value="1"/>
</dbReference>
<feature type="transmembrane region" description="Helical" evidence="6">
    <location>
        <begin position="219"/>
        <end position="241"/>
    </location>
</feature>
<dbReference type="InterPro" id="IPR017452">
    <property type="entry name" value="GPCR_Rhodpsn_7TM"/>
</dbReference>
<keyword evidence="3 6" id="KW-1133">Transmembrane helix</keyword>
<feature type="transmembrane region" description="Helical" evidence="6">
    <location>
        <begin position="119"/>
        <end position="140"/>
    </location>
</feature>
<dbReference type="Gene3D" id="1.20.1070.10">
    <property type="entry name" value="Rhodopsin 7-helix transmembrane proteins"/>
    <property type="match status" value="1"/>
</dbReference>
<feature type="transmembrane region" description="Helical" evidence="6">
    <location>
        <begin position="265"/>
        <end position="285"/>
    </location>
</feature>
<dbReference type="InterPro" id="IPR000276">
    <property type="entry name" value="GPCR_Rhodpsn"/>
</dbReference>
<keyword evidence="2 6" id="KW-0812">Transmembrane</keyword>
<dbReference type="CDD" id="cd14978">
    <property type="entry name" value="7tmA_FMRFamide_R-like"/>
    <property type="match status" value="1"/>
</dbReference>
<evidence type="ECO:0000256" key="2">
    <source>
        <dbReference type="ARBA" id="ARBA00022692"/>
    </source>
</evidence>
<protein>
    <submittedName>
        <fullName evidence="8">Myomodulin receptor 2</fullName>
    </submittedName>
</protein>
<feature type="coiled-coil region" evidence="5">
    <location>
        <begin position="237"/>
        <end position="264"/>
    </location>
</feature>
<feature type="transmembrane region" description="Helical" evidence="6">
    <location>
        <begin position="35"/>
        <end position="62"/>
    </location>
</feature>
<feature type="transmembrane region" description="Helical" evidence="6">
    <location>
        <begin position="161"/>
        <end position="181"/>
    </location>
</feature>
<feature type="transmembrane region" description="Helical" evidence="6">
    <location>
        <begin position="74"/>
        <end position="99"/>
    </location>
</feature>
<dbReference type="PANTHER" id="PTHR46641">
    <property type="entry name" value="FMRFAMIDE RECEPTOR-RELATED"/>
    <property type="match status" value="1"/>
</dbReference>
<evidence type="ECO:0000256" key="4">
    <source>
        <dbReference type="ARBA" id="ARBA00023136"/>
    </source>
</evidence>
<dbReference type="PRINTS" id="PR00237">
    <property type="entry name" value="GPCRRHODOPSN"/>
</dbReference>
<dbReference type="Pfam" id="PF00001">
    <property type="entry name" value="7tm_1"/>
    <property type="match status" value="1"/>
</dbReference>
<evidence type="ECO:0000313" key="8">
    <source>
        <dbReference type="EMBL" id="ATG31108.1"/>
    </source>
</evidence>
<reference evidence="8" key="1">
    <citation type="submission" date="2017-02" db="EMBL/GenBank/DDBJ databases">
        <title>Synaptic and peptidergic connectome of a neurosecretory center in the annelid brain.</title>
        <authorList>
            <person name="Williams E.A."/>
            <person name="Veraszto C."/>
            <person name="Jasek S."/>
            <person name="Shahidi R."/>
            <person name="Bauknecht P."/>
            <person name="Conzelmann M."/>
            <person name="Jekely G."/>
        </authorList>
    </citation>
    <scope>NUCLEOTIDE SEQUENCE</scope>
</reference>
<keyword evidence="4 6" id="KW-0472">Membrane</keyword>
<feature type="domain" description="G-protein coupled receptors family 1 profile" evidence="7">
    <location>
        <begin position="55"/>
        <end position="326"/>
    </location>
</feature>
<accession>A0A291FEA6</accession>
<dbReference type="PROSITE" id="PS50262">
    <property type="entry name" value="G_PROTEIN_RECEP_F1_2"/>
    <property type="match status" value="1"/>
</dbReference>
<name>A0A291FEA6_PLADU</name>
<keyword evidence="8" id="KW-0675">Receptor</keyword>
<evidence type="ECO:0000256" key="1">
    <source>
        <dbReference type="ARBA" id="ARBA00004370"/>
    </source>
</evidence>
<evidence type="ECO:0000256" key="5">
    <source>
        <dbReference type="SAM" id="Coils"/>
    </source>
</evidence>
<evidence type="ECO:0000256" key="3">
    <source>
        <dbReference type="ARBA" id="ARBA00022989"/>
    </source>
</evidence>
<evidence type="ECO:0000259" key="7">
    <source>
        <dbReference type="PROSITE" id="PS50262"/>
    </source>
</evidence>
<dbReference type="InterPro" id="IPR052954">
    <property type="entry name" value="GPCR-Ligand_Int"/>
</dbReference>
<dbReference type="EMBL" id="KY607914">
    <property type="protein sequence ID" value="ATG31108.1"/>
    <property type="molecule type" value="mRNA"/>
</dbReference>
<feature type="transmembrane region" description="Helical" evidence="6">
    <location>
        <begin position="305"/>
        <end position="329"/>
    </location>
</feature>
<proteinExistence type="evidence at transcript level"/>
<sequence>MEEQVNKLNFTVDIRTLNESNVTYSSSSNPCEGSVFFFVIYGPLWGTVCLFGLIGNSLSFAVLHRYSPRNVATLLLKALAVSDNLFLATGLFSMMFPAMMMSFDLISQLEPIYPYIQTFGWPLTHMTQMGTVWMTVLVAFNRYIAVCKPLHAPRLATKSRVQVQIAVMVICIILYTLPRFFEYNYVLTNVTTAENITIEQEVNVGLITYRLYNILYENISYWLFLFLVPLLILIFLNAHLVKELKAAQRNREALTSRSSSEENNVTLVMIVIIVVFIVCQTPASINQVLFFLVADAEKSKCGHYIKYYHISNLLLIGNSSVNFIIYCVFRRQFQQDLFRLICRGKARTRAIVRTRFTASSYRSTSGERVTESVPLTPNILDHHNDHKNDYRNEKNMAKNGLNNHKKWPPS</sequence>
<evidence type="ECO:0000256" key="6">
    <source>
        <dbReference type="SAM" id="Phobius"/>
    </source>
</evidence>
<organism evidence="8">
    <name type="scientific">Platynereis dumerilii</name>
    <name type="common">Dumeril's clam worm</name>
    <dbReference type="NCBI Taxonomy" id="6359"/>
    <lineage>
        <taxon>Eukaryota</taxon>
        <taxon>Metazoa</taxon>
        <taxon>Spiralia</taxon>
        <taxon>Lophotrochozoa</taxon>
        <taxon>Annelida</taxon>
        <taxon>Polychaeta</taxon>
        <taxon>Errantia</taxon>
        <taxon>Phyllodocida</taxon>
        <taxon>Nereididae</taxon>
        <taxon>Platynereis</taxon>
    </lineage>
</organism>
<keyword evidence="5" id="KW-0175">Coiled coil</keyword>
<dbReference type="SUPFAM" id="SSF81321">
    <property type="entry name" value="Family A G protein-coupled receptor-like"/>
    <property type="match status" value="1"/>
</dbReference>
<dbReference type="GO" id="GO:0004930">
    <property type="term" value="F:G protein-coupled receptor activity"/>
    <property type="evidence" value="ECO:0007669"/>
    <property type="project" value="InterPro"/>
</dbReference>
<dbReference type="GO" id="GO:0016020">
    <property type="term" value="C:membrane"/>
    <property type="evidence" value="ECO:0007669"/>
    <property type="project" value="UniProtKB-SubCell"/>
</dbReference>